<dbReference type="GO" id="GO:0046872">
    <property type="term" value="F:metal ion binding"/>
    <property type="evidence" value="ECO:0007669"/>
    <property type="project" value="UniProtKB-UniRule"/>
</dbReference>
<comment type="function">
    <text evidence="2">Adenine glycosylase active on G-A mispairs. MutY also corrects error-prone DNA synthesis past GO lesions which are due to the oxidatively damaged form of guanine: 7,8-dihydro-8-oxoguanine (8-oxo-dGTP).</text>
</comment>
<dbReference type="InterPro" id="IPR015797">
    <property type="entry name" value="NUDIX_hydrolase-like_dom_sf"/>
</dbReference>
<dbReference type="InterPro" id="IPR023170">
    <property type="entry name" value="HhH_base_excis_C"/>
</dbReference>
<evidence type="ECO:0000256" key="4">
    <source>
        <dbReference type="ARBA" id="ARBA00012045"/>
    </source>
</evidence>
<dbReference type="SMART" id="SM00478">
    <property type="entry name" value="ENDO3c"/>
    <property type="match status" value="1"/>
</dbReference>
<dbReference type="GO" id="GO:0032357">
    <property type="term" value="F:oxidized purine DNA binding"/>
    <property type="evidence" value="ECO:0007669"/>
    <property type="project" value="TreeGrafter"/>
</dbReference>
<sequence>MPRRSRNCSRASACESGAIACHATGQTAPPRTVTAPFAERLLAWFDDHGRHDLPWQHPRTPYRVWVSEIMLQQTQVATVIPYFERFMARFPDIESLAAAEADDVLSLWSGLGYYARARNLHAAARRLAESGVPETVDGWADLPGVGPSTAAAIVAQAFDRRAVILDGNVKRVLARHAAVDTPQETAATQRRLWALADEHTPATRAADYTQAIMDLGATVCRRGKPRCVVCPVSEDCEARRQDRQGELPVRRQRKPKPVRRRVLLWLDDGEGRLFLEKRPATGIWGGLACPPIVERAEDADERIARLGLHREGEWRHLGFLRHVFSHFELDAEVLGVTVEHGGLAKGQGEWHRPERLADAPPVGLPAPVQRLIRERRRASLGDG</sequence>
<dbReference type="PROSITE" id="PS00764">
    <property type="entry name" value="ENDONUCLEASE_III_1"/>
    <property type="match status" value="1"/>
</dbReference>
<dbReference type="CDD" id="cd03431">
    <property type="entry name" value="NUDIX_DNA_Glycosylase_C-MutY"/>
    <property type="match status" value="1"/>
</dbReference>
<keyword evidence="10 14" id="KW-0408">Iron</keyword>
<dbReference type="InterPro" id="IPR011257">
    <property type="entry name" value="DNA_glycosylase"/>
</dbReference>
<gene>
    <name evidence="16" type="primary">mutY</name>
    <name evidence="16" type="ORF">GM160_01135</name>
</gene>
<dbReference type="GO" id="GO:0006298">
    <property type="term" value="P:mismatch repair"/>
    <property type="evidence" value="ECO:0007669"/>
    <property type="project" value="TreeGrafter"/>
</dbReference>
<dbReference type="FunFam" id="1.10.340.30:FF:000002">
    <property type="entry name" value="Adenine DNA glycosylase"/>
    <property type="match status" value="1"/>
</dbReference>
<evidence type="ECO:0000256" key="7">
    <source>
        <dbReference type="ARBA" id="ARBA00022723"/>
    </source>
</evidence>
<keyword evidence="12" id="KW-0234">DNA repair</keyword>
<protein>
    <recommendedName>
        <fullName evidence="5 14">Adenine DNA glycosylase</fullName>
        <ecNumber evidence="4 14">3.2.2.31</ecNumber>
    </recommendedName>
</protein>
<keyword evidence="8 14" id="KW-0227">DNA damage</keyword>
<comment type="cofactor">
    <cofactor evidence="14">
        <name>[4Fe-4S] cluster</name>
        <dbReference type="ChEBI" id="CHEBI:49883"/>
    </cofactor>
    <text evidence="14">Binds 1 [4Fe-4S] cluster.</text>
</comment>
<evidence type="ECO:0000259" key="15">
    <source>
        <dbReference type="SMART" id="SM00478"/>
    </source>
</evidence>
<accession>A0A6I6CUB8</accession>
<dbReference type="CDD" id="cd00056">
    <property type="entry name" value="ENDO3c"/>
    <property type="match status" value="1"/>
</dbReference>
<dbReference type="Pfam" id="PF00730">
    <property type="entry name" value="HhH-GPD"/>
    <property type="match status" value="1"/>
</dbReference>
<dbReference type="Gene3D" id="1.10.1670.10">
    <property type="entry name" value="Helix-hairpin-Helix base-excision DNA repair enzymes (C-terminal)"/>
    <property type="match status" value="1"/>
</dbReference>
<dbReference type="InterPro" id="IPR000445">
    <property type="entry name" value="HhH_motif"/>
</dbReference>
<keyword evidence="6" id="KW-0004">4Fe-4S</keyword>
<reference evidence="16 17" key="1">
    <citation type="submission" date="2019-11" db="EMBL/GenBank/DDBJ databases">
        <authorList>
            <person name="Zhang J."/>
            <person name="Sun C."/>
        </authorList>
    </citation>
    <scope>NUCLEOTIDE SEQUENCE [LARGE SCALE GENOMIC DNA]</scope>
    <source>
        <strain evidence="17">sp2</strain>
    </source>
</reference>
<dbReference type="AlphaFoldDB" id="A0A6I6CUB8"/>
<keyword evidence="13 14" id="KW-0326">Glycosidase</keyword>
<keyword evidence="9" id="KW-0378">Hydrolase</keyword>
<dbReference type="PANTHER" id="PTHR42944:SF1">
    <property type="entry name" value="ADENINE DNA GLYCOSYLASE"/>
    <property type="match status" value="1"/>
</dbReference>
<dbReference type="Proteomes" id="UP000427716">
    <property type="component" value="Chromosome"/>
</dbReference>
<evidence type="ECO:0000256" key="1">
    <source>
        <dbReference type="ARBA" id="ARBA00000843"/>
    </source>
</evidence>
<dbReference type="NCBIfam" id="TIGR01084">
    <property type="entry name" value="mutY"/>
    <property type="match status" value="1"/>
</dbReference>
<dbReference type="InterPro" id="IPR004035">
    <property type="entry name" value="Endouclease-III_FeS-bd_BS"/>
</dbReference>
<evidence type="ECO:0000256" key="9">
    <source>
        <dbReference type="ARBA" id="ARBA00022801"/>
    </source>
</evidence>
<comment type="catalytic activity">
    <reaction evidence="1 14">
        <text>Hydrolyzes free adenine bases from 7,8-dihydro-8-oxoguanine:adenine mismatched double-stranded DNA, leaving an apurinic site.</text>
        <dbReference type="EC" id="3.2.2.31"/>
    </reaction>
</comment>
<keyword evidence="7" id="KW-0479">Metal-binding</keyword>
<dbReference type="InterPro" id="IPR029119">
    <property type="entry name" value="MutY_C"/>
</dbReference>
<dbReference type="KEGG" id="ghl:GM160_01135"/>
<evidence type="ECO:0000256" key="3">
    <source>
        <dbReference type="ARBA" id="ARBA00008343"/>
    </source>
</evidence>
<dbReference type="GO" id="GO:0006284">
    <property type="term" value="P:base-excision repair"/>
    <property type="evidence" value="ECO:0007669"/>
    <property type="project" value="UniProtKB-UniRule"/>
</dbReference>
<evidence type="ECO:0000256" key="14">
    <source>
        <dbReference type="RuleBase" id="RU365096"/>
    </source>
</evidence>
<feature type="domain" description="HhH-GPD" evidence="15">
    <location>
        <begin position="70"/>
        <end position="218"/>
    </location>
</feature>
<keyword evidence="17" id="KW-1185">Reference proteome</keyword>
<evidence type="ECO:0000256" key="13">
    <source>
        <dbReference type="ARBA" id="ARBA00023295"/>
    </source>
</evidence>
<dbReference type="SUPFAM" id="SSF48150">
    <property type="entry name" value="DNA-glycosylase"/>
    <property type="match status" value="1"/>
</dbReference>
<name>A0A6I6CUB8_9GAMM</name>
<comment type="similarity">
    <text evidence="3 14">Belongs to the Nth/MutY family.</text>
</comment>
<evidence type="ECO:0000256" key="6">
    <source>
        <dbReference type="ARBA" id="ARBA00022485"/>
    </source>
</evidence>
<organism evidence="16 17">
    <name type="scientific">Guyparkeria halophila</name>
    <dbReference type="NCBI Taxonomy" id="47960"/>
    <lineage>
        <taxon>Bacteria</taxon>
        <taxon>Pseudomonadati</taxon>
        <taxon>Pseudomonadota</taxon>
        <taxon>Gammaproteobacteria</taxon>
        <taxon>Chromatiales</taxon>
        <taxon>Thioalkalibacteraceae</taxon>
        <taxon>Guyparkeria</taxon>
    </lineage>
</organism>
<evidence type="ECO:0000256" key="8">
    <source>
        <dbReference type="ARBA" id="ARBA00022763"/>
    </source>
</evidence>
<keyword evidence="11" id="KW-0411">Iron-sulfur</keyword>
<dbReference type="SUPFAM" id="SSF55811">
    <property type="entry name" value="Nudix"/>
    <property type="match status" value="1"/>
</dbReference>
<dbReference type="InterPro" id="IPR044298">
    <property type="entry name" value="MIG/MutY"/>
</dbReference>
<dbReference type="GO" id="GO:0051539">
    <property type="term" value="F:4 iron, 4 sulfur cluster binding"/>
    <property type="evidence" value="ECO:0007669"/>
    <property type="project" value="UniProtKB-UniRule"/>
</dbReference>
<dbReference type="InterPro" id="IPR003265">
    <property type="entry name" value="HhH-GPD_domain"/>
</dbReference>
<dbReference type="EMBL" id="CP046415">
    <property type="protein sequence ID" value="QGT77599.1"/>
    <property type="molecule type" value="Genomic_DNA"/>
</dbReference>
<dbReference type="EC" id="3.2.2.31" evidence="4 14"/>
<dbReference type="Pfam" id="PF14815">
    <property type="entry name" value="NUDIX_4"/>
    <property type="match status" value="1"/>
</dbReference>
<evidence type="ECO:0000313" key="17">
    <source>
        <dbReference type="Proteomes" id="UP000427716"/>
    </source>
</evidence>
<dbReference type="GO" id="GO:0034039">
    <property type="term" value="F:8-oxo-7,8-dihydroguanine DNA N-glycosylase activity"/>
    <property type="evidence" value="ECO:0007669"/>
    <property type="project" value="TreeGrafter"/>
</dbReference>
<dbReference type="InterPro" id="IPR005760">
    <property type="entry name" value="A/G_AdeGlyc_MutY"/>
</dbReference>
<evidence type="ECO:0000313" key="16">
    <source>
        <dbReference type="EMBL" id="QGT77599.1"/>
    </source>
</evidence>
<evidence type="ECO:0000256" key="2">
    <source>
        <dbReference type="ARBA" id="ARBA00002933"/>
    </source>
</evidence>
<proteinExistence type="inferred from homology"/>
<dbReference type="GO" id="GO:0000701">
    <property type="term" value="F:purine-specific mismatch base pair DNA N-glycosylase activity"/>
    <property type="evidence" value="ECO:0007669"/>
    <property type="project" value="UniProtKB-EC"/>
</dbReference>
<evidence type="ECO:0000256" key="10">
    <source>
        <dbReference type="ARBA" id="ARBA00023004"/>
    </source>
</evidence>
<dbReference type="PANTHER" id="PTHR42944">
    <property type="entry name" value="ADENINE DNA GLYCOSYLASE"/>
    <property type="match status" value="1"/>
</dbReference>
<dbReference type="Gene3D" id="3.90.79.10">
    <property type="entry name" value="Nucleoside Triphosphate Pyrophosphohydrolase"/>
    <property type="match status" value="1"/>
</dbReference>
<evidence type="ECO:0000256" key="11">
    <source>
        <dbReference type="ARBA" id="ARBA00023014"/>
    </source>
</evidence>
<dbReference type="Pfam" id="PF00633">
    <property type="entry name" value="HHH"/>
    <property type="match status" value="1"/>
</dbReference>
<dbReference type="Gene3D" id="1.10.340.30">
    <property type="entry name" value="Hypothetical protein, domain 2"/>
    <property type="match status" value="1"/>
</dbReference>
<dbReference type="GO" id="GO:0035485">
    <property type="term" value="F:adenine/guanine mispair binding"/>
    <property type="evidence" value="ECO:0007669"/>
    <property type="project" value="TreeGrafter"/>
</dbReference>
<evidence type="ECO:0000256" key="5">
    <source>
        <dbReference type="ARBA" id="ARBA00022023"/>
    </source>
</evidence>
<evidence type="ECO:0000256" key="12">
    <source>
        <dbReference type="ARBA" id="ARBA00023204"/>
    </source>
</evidence>